<dbReference type="EMBL" id="FLRD01000598">
    <property type="protein sequence ID" value="SBT55195.1"/>
    <property type="molecule type" value="Genomic_DNA"/>
</dbReference>
<dbReference type="Proteomes" id="UP000078555">
    <property type="component" value="Unassembled WGS sequence"/>
</dbReference>
<evidence type="ECO:0000313" key="3">
    <source>
        <dbReference type="Proteomes" id="UP000078550"/>
    </source>
</evidence>
<evidence type="ECO:0000313" key="2">
    <source>
        <dbReference type="EMBL" id="SBT58814.1"/>
    </source>
</evidence>
<name>A0A1A9AF85_PLAOA</name>
<reference evidence="3" key="1">
    <citation type="submission" date="2016-05" db="EMBL/GenBank/DDBJ databases">
        <authorList>
            <person name="Naeem Raeece"/>
        </authorList>
    </citation>
    <scope>NUCLEOTIDE SEQUENCE [LARGE SCALE GENOMIC DNA]</scope>
</reference>
<organism evidence="1 4">
    <name type="scientific">Plasmodium ovale wallikeri</name>
    <dbReference type="NCBI Taxonomy" id="864142"/>
    <lineage>
        <taxon>Eukaryota</taxon>
        <taxon>Sar</taxon>
        <taxon>Alveolata</taxon>
        <taxon>Apicomplexa</taxon>
        <taxon>Aconoidasida</taxon>
        <taxon>Haemosporida</taxon>
        <taxon>Plasmodiidae</taxon>
        <taxon>Plasmodium</taxon>
        <taxon>Plasmodium (Plasmodium)</taxon>
    </lineage>
</organism>
<reference evidence="1" key="2">
    <citation type="submission" date="2016-05" db="EMBL/GenBank/DDBJ databases">
        <authorList>
            <person name="Lavstsen T."/>
            <person name="Jespersen J.S."/>
        </authorList>
    </citation>
    <scope>NUCLEOTIDE SEQUENCE [LARGE SCALE GENOMIC DNA]</scope>
</reference>
<dbReference type="Proteomes" id="UP000078550">
    <property type="component" value="Unassembled WGS sequence"/>
</dbReference>
<accession>A0A1A9AF85</accession>
<evidence type="ECO:0000313" key="1">
    <source>
        <dbReference type="EMBL" id="SBT55195.1"/>
    </source>
</evidence>
<sequence length="128" mass="14719">MTNFKVKISQPIEVDVDAKGREEKKHLNEHAKLKDIIKSTLGGNQNAAMYTHRGAMHIHIPGSENDLAHNVQKERKYFDIPSKRNNCKGTVKNDHNLHSNEIAGSYRECKQINIKYPLDMNIKNTQKR</sequence>
<reference evidence="4" key="3">
    <citation type="submission" date="2016-05" db="EMBL/GenBank/DDBJ databases">
        <authorList>
            <person name="Naeem R."/>
        </authorList>
    </citation>
    <scope>NUCLEOTIDE SEQUENCE [LARGE SCALE GENOMIC DNA]</scope>
</reference>
<dbReference type="EMBL" id="FLRE01002598">
    <property type="protein sequence ID" value="SBT58814.1"/>
    <property type="molecule type" value="Genomic_DNA"/>
</dbReference>
<proteinExistence type="predicted"/>
<protein>
    <submittedName>
        <fullName evidence="1">Uncharacterized protein</fullName>
    </submittedName>
</protein>
<keyword evidence="4" id="KW-1185">Reference proteome</keyword>
<evidence type="ECO:0000313" key="4">
    <source>
        <dbReference type="Proteomes" id="UP000078555"/>
    </source>
</evidence>
<gene>
    <name evidence="1" type="ORF">POVWA1_068280</name>
    <name evidence="2" type="ORF">POVWA2_088100</name>
</gene>
<dbReference type="AlphaFoldDB" id="A0A1A9AF85"/>